<dbReference type="Proteomes" id="UP001054945">
    <property type="component" value="Unassembled WGS sequence"/>
</dbReference>
<reference evidence="1 2" key="1">
    <citation type="submission" date="2021-06" db="EMBL/GenBank/DDBJ databases">
        <title>Caerostris extrusa draft genome.</title>
        <authorList>
            <person name="Kono N."/>
            <person name="Arakawa K."/>
        </authorList>
    </citation>
    <scope>NUCLEOTIDE SEQUENCE [LARGE SCALE GENOMIC DNA]</scope>
</reference>
<gene>
    <name evidence="1" type="ORF">CEXT_579401</name>
</gene>
<feature type="non-terminal residue" evidence="1">
    <location>
        <position position="1"/>
    </location>
</feature>
<evidence type="ECO:0000313" key="1">
    <source>
        <dbReference type="EMBL" id="GIX73971.1"/>
    </source>
</evidence>
<sequence length="124" mass="13731">DTRIEPKNEKQSAANLTLIVQSVNKQAKSALSWEKTGKEPISVFTSAHHPLSSFPPAHAPSLMAQFCTDVQERRSVFRRSHLLLRVECPVEAEVRCFSERGTTGNAGDVWFGSSLYAHLVHTLG</sequence>
<evidence type="ECO:0000313" key="2">
    <source>
        <dbReference type="Proteomes" id="UP001054945"/>
    </source>
</evidence>
<proteinExistence type="predicted"/>
<name>A0AAV4MPN0_CAEEX</name>
<protein>
    <submittedName>
        <fullName evidence="1">Uncharacterized protein</fullName>
    </submittedName>
</protein>
<dbReference type="EMBL" id="BPLR01020012">
    <property type="protein sequence ID" value="GIX73971.1"/>
    <property type="molecule type" value="Genomic_DNA"/>
</dbReference>
<comment type="caution">
    <text evidence="1">The sequence shown here is derived from an EMBL/GenBank/DDBJ whole genome shotgun (WGS) entry which is preliminary data.</text>
</comment>
<accession>A0AAV4MPN0</accession>
<organism evidence="1 2">
    <name type="scientific">Caerostris extrusa</name>
    <name type="common">Bark spider</name>
    <name type="synonym">Caerostris bankana</name>
    <dbReference type="NCBI Taxonomy" id="172846"/>
    <lineage>
        <taxon>Eukaryota</taxon>
        <taxon>Metazoa</taxon>
        <taxon>Ecdysozoa</taxon>
        <taxon>Arthropoda</taxon>
        <taxon>Chelicerata</taxon>
        <taxon>Arachnida</taxon>
        <taxon>Araneae</taxon>
        <taxon>Araneomorphae</taxon>
        <taxon>Entelegynae</taxon>
        <taxon>Araneoidea</taxon>
        <taxon>Araneidae</taxon>
        <taxon>Caerostris</taxon>
    </lineage>
</organism>
<keyword evidence="2" id="KW-1185">Reference proteome</keyword>
<dbReference type="AlphaFoldDB" id="A0AAV4MPN0"/>